<accession>A0A6H1U0F3</accession>
<keyword evidence="5" id="KW-0812">Transmembrane</keyword>
<evidence type="ECO:0000256" key="1">
    <source>
        <dbReference type="ARBA" id="ARBA00004442"/>
    </source>
</evidence>
<dbReference type="RefSeq" id="WP_168570463.1">
    <property type="nucleotide sequence ID" value="NZ_CP051167.1"/>
</dbReference>
<feature type="compositionally biased region" description="Polar residues" evidence="9">
    <location>
        <begin position="61"/>
        <end position="76"/>
    </location>
</feature>
<dbReference type="Gene3D" id="1.20.1600.10">
    <property type="entry name" value="Outer membrane efflux proteins (OEP)"/>
    <property type="match status" value="1"/>
</dbReference>
<reference evidence="10 11" key="1">
    <citation type="submission" date="2020-04" db="EMBL/GenBank/DDBJ databases">
        <authorList>
            <person name="Basu S."/>
            <person name="Maruthanayagam V."/>
            <person name="Chakraborty S."/>
            <person name="Pramanik A."/>
            <person name="Mukherjee J."/>
            <person name="Brink B."/>
        </authorList>
    </citation>
    <scope>NUCLEOTIDE SEQUENCE [LARGE SCALE GENOMIC DNA]</scope>
    <source>
        <strain evidence="10 11">AP17</strain>
    </source>
</reference>
<evidence type="ECO:0000256" key="6">
    <source>
        <dbReference type="ARBA" id="ARBA00023136"/>
    </source>
</evidence>
<dbReference type="InterPro" id="IPR003423">
    <property type="entry name" value="OMP_efflux"/>
</dbReference>
<dbReference type="PANTHER" id="PTHR30026">
    <property type="entry name" value="OUTER MEMBRANE PROTEIN TOLC"/>
    <property type="match status" value="1"/>
</dbReference>
<evidence type="ECO:0000256" key="8">
    <source>
        <dbReference type="SAM" id="Coils"/>
    </source>
</evidence>
<protein>
    <submittedName>
        <fullName evidence="10">TolC family protein</fullName>
    </submittedName>
</protein>
<feature type="coiled-coil region" evidence="8">
    <location>
        <begin position="445"/>
        <end position="504"/>
    </location>
</feature>
<dbReference type="GO" id="GO:0009279">
    <property type="term" value="C:cell outer membrane"/>
    <property type="evidence" value="ECO:0007669"/>
    <property type="project" value="UniProtKB-SubCell"/>
</dbReference>
<dbReference type="InterPro" id="IPR051906">
    <property type="entry name" value="TolC-like"/>
</dbReference>
<dbReference type="Proteomes" id="UP000500857">
    <property type="component" value="Chromosome"/>
</dbReference>
<feature type="region of interest" description="Disordered" evidence="9">
    <location>
        <begin position="22"/>
        <end position="116"/>
    </location>
</feature>
<dbReference type="EMBL" id="CP051167">
    <property type="protein sequence ID" value="QIZ72314.1"/>
    <property type="molecule type" value="Genomic_DNA"/>
</dbReference>
<keyword evidence="8" id="KW-0175">Coiled coil</keyword>
<dbReference type="GO" id="GO:0015288">
    <property type="term" value="F:porin activity"/>
    <property type="evidence" value="ECO:0007669"/>
    <property type="project" value="TreeGrafter"/>
</dbReference>
<evidence type="ECO:0000256" key="5">
    <source>
        <dbReference type="ARBA" id="ARBA00022692"/>
    </source>
</evidence>
<evidence type="ECO:0000256" key="4">
    <source>
        <dbReference type="ARBA" id="ARBA00022452"/>
    </source>
</evidence>
<dbReference type="PANTHER" id="PTHR30026:SF21">
    <property type="entry name" value="SLR1270 PROTEIN"/>
    <property type="match status" value="1"/>
</dbReference>
<evidence type="ECO:0000313" key="10">
    <source>
        <dbReference type="EMBL" id="QIZ72314.1"/>
    </source>
</evidence>
<gene>
    <name evidence="10" type="ORF">HCG48_18470</name>
</gene>
<keyword evidence="11" id="KW-1185">Reference proteome</keyword>
<sequence length="563" mass="62578">MRTFRLLMVLGMTSVVSLNQMRPSLSQPPSQLQLEDGELSDSGVPSATVESDSREDALTPSVDSQTQESGNGTENAIASPGRIDPFTDAASTVIGQFAPGGATGSREGAPPEYLDPSTNPLLYPTEAEEVEIVGTQPLTLTQAIELARRNNPDLQEALLNFERSQAALREARAALYPNLQLRSNLTHADSSQTELSNERQRDLFGDNATEQDDSTTSLEGTVELSYNLYTSGQRPAQIRAAEERVRLNELELERIAAQLRFDVTDAYYNLQEADDAVRINRSAVDSSQQSLRDAEARERAGVGTRFDVLRARVQLANSEQDLTQSLSQQRIRRRELAQILNITQSVDVSAADEVEIAGLWELSLEESIIQAFQNRAELEQQLVQREINEQQRRAALAALGPQVSLFANYNVIDIFDDDQGLADGYALGARLQWNLYDGGAAKARAAQEEKNIEIAENRFTSQRNQIRTQVEQAYYNLQSNFRNIQTANIALDQAKESLRLARLRFQAGVGTQTEVLDAETELTRAENNRLQAIVRYNRALASMRRSITNLDDPYRSDRPSAEP</sequence>
<proteinExistence type="inferred from homology"/>
<evidence type="ECO:0000256" key="7">
    <source>
        <dbReference type="ARBA" id="ARBA00023237"/>
    </source>
</evidence>
<dbReference type="GO" id="GO:1990281">
    <property type="term" value="C:efflux pump complex"/>
    <property type="evidence" value="ECO:0007669"/>
    <property type="project" value="TreeGrafter"/>
</dbReference>
<dbReference type="SUPFAM" id="SSF56954">
    <property type="entry name" value="Outer membrane efflux proteins (OEP)"/>
    <property type="match status" value="1"/>
</dbReference>
<dbReference type="GO" id="GO:0015562">
    <property type="term" value="F:efflux transmembrane transporter activity"/>
    <property type="evidence" value="ECO:0007669"/>
    <property type="project" value="InterPro"/>
</dbReference>
<feature type="region of interest" description="Disordered" evidence="9">
    <location>
        <begin position="187"/>
        <end position="218"/>
    </location>
</feature>
<evidence type="ECO:0000256" key="3">
    <source>
        <dbReference type="ARBA" id="ARBA00022448"/>
    </source>
</evidence>
<keyword evidence="3" id="KW-0813">Transport</keyword>
<evidence type="ECO:0000256" key="2">
    <source>
        <dbReference type="ARBA" id="ARBA00007613"/>
    </source>
</evidence>
<keyword evidence="6" id="KW-0472">Membrane</keyword>
<keyword evidence="4" id="KW-1134">Transmembrane beta strand</keyword>
<keyword evidence="7" id="KW-0998">Cell outer membrane</keyword>
<evidence type="ECO:0000313" key="11">
    <source>
        <dbReference type="Proteomes" id="UP000500857"/>
    </source>
</evidence>
<comment type="subcellular location">
    <subcellularLocation>
        <location evidence="1">Cell outer membrane</location>
    </subcellularLocation>
</comment>
<dbReference type="InterPro" id="IPR028351">
    <property type="entry name" value="CyaE"/>
</dbReference>
<name>A0A6H1U0F3_9CYAN</name>
<feature type="compositionally biased region" description="Low complexity" evidence="9">
    <location>
        <begin position="23"/>
        <end position="34"/>
    </location>
</feature>
<comment type="similarity">
    <text evidence="2">Belongs to the outer membrane factor (OMF) (TC 1.B.17) family.</text>
</comment>
<dbReference type="AlphaFoldDB" id="A0A6H1U0F3"/>
<dbReference type="Pfam" id="PF02321">
    <property type="entry name" value="OEP"/>
    <property type="match status" value="2"/>
</dbReference>
<dbReference type="PIRSF" id="PIRSF001892">
    <property type="entry name" value="CyaE"/>
    <property type="match status" value="1"/>
</dbReference>
<dbReference type="KEGG" id="oxy:HCG48_18470"/>
<evidence type="ECO:0000256" key="9">
    <source>
        <dbReference type="SAM" id="MobiDB-lite"/>
    </source>
</evidence>
<organism evidence="10 11">
    <name type="scientific">Oxynema aestuarii AP17</name>
    <dbReference type="NCBI Taxonomy" id="2064643"/>
    <lineage>
        <taxon>Bacteria</taxon>
        <taxon>Bacillati</taxon>
        <taxon>Cyanobacteriota</taxon>
        <taxon>Cyanophyceae</taxon>
        <taxon>Oscillatoriophycideae</taxon>
        <taxon>Oscillatoriales</taxon>
        <taxon>Oscillatoriaceae</taxon>
        <taxon>Oxynema</taxon>
        <taxon>Oxynema aestuarii</taxon>
    </lineage>
</organism>